<protein>
    <submittedName>
        <fullName evidence="2">Uncharacterized protein</fullName>
    </submittedName>
</protein>
<keyword evidence="3" id="KW-1185">Reference proteome</keyword>
<gene>
    <name evidence="2" type="ORF">SAMN06265784_12084</name>
</gene>
<organism evidence="2 3">
    <name type="scientific">Paraburkholderia susongensis</name>
    <dbReference type="NCBI Taxonomy" id="1515439"/>
    <lineage>
        <taxon>Bacteria</taxon>
        <taxon>Pseudomonadati</taxon>
        <taxon>Pseudomonadota</taxon>
        <taxon>Betaproteobacteria</taxon>
        <taxon>Burkholderiales</taxon>
        <taxon>Burkholderiaceae</taxon>
        <taxon>Paraburkholderia</taxon>
    </lineage>
</organism>
<reference evidence="3" key="1">
    <citation type="submission" date="2017-04" db="EMBL/GenBank/DDBJ databases">
        <authorList>
            <person name="Varghese N."/>
            <person name="Submissions S."/>
        </authorList>
    </citation>
    <scope>NUCLEOTIDE SEQUENCE [LARGE SCALE GENOMIC DNA]</scope>
    <source>
        <strain evidence="3">LMG 29540</strain>
    </source>
</reference>
<evidence type="ECO:0000313" key="2">
    <source>
        <dbReference type="EMBL" id="SMG61302.1"/>
    </source>
</evidence>
<dbReference type="STRING" id="1515439.SAMN06265784_12084"/>
<feature type="coiled-coil region" evidence="1">
    <location>
        <begin position="68"/>
        <end position="95"/>
    </location>
</feature>
<sequence length="164" mass="16839">MLAAVATSGSYSDLTDTPVIPPVLGFTPVQQGGGVNQGNNKVYIGWRPSGTGLGVTVDQTDEGNVVFEAELQGNVANLQNNINEVSNAVAALEGQVGSAWTPGNLQPLSVNGIGYVTFIVRNGDSSQSASEGTVIALQGRPGSWLSGGNAASGGDYWCIWTRIA</sequence>
<name>A0A1X7M779_9BURK</name>
<dbReference type="EMBL" id="FXAT01000020">
    <property type="protein sequence ID" value="SMG61302.1"/>
    <property type="molecule type" value="Genomic_DNA"/>
</dbReference>
<evidence type="ECO:0000256" key="1">
    <source>
        <dbReference type="SAM" id="Coils"/>
    </source>
</evidence>
<dbReference type="Proteomes" id="UP000193228">
    <property type="component" value="Unassembled WGS sequence"/>
</dbReference>
<evidence type="ECO:0000313" key="3">
    <source>
        <dbReference type="Proteomes" id="UP000193228"/>
    </source>
</evidence>
<dbReference type="AlphaFoldDB" id="A0A1X7M779"/>
<accession>A0A1X7M779</accession>
<proteinExistence type="predicted"/>
<keyword evidence="1" id="KW-0175">Coiled coil</keyword>